<gene>
    <name evidence="2" type="ORF">XA3_20160</name>
</gene>
<protein>
    <recommendedName>
        <fullName evidence="4">WxL domain-containing protein</fullName>
    </recommendedName>
</protein>
<feature type="chain" id="PRO_5043493699" description="WxL domain-containing protein" evidence="1">
    <location>
        <begin position="33"/>
        <end position="314"/>
    </location>
</feature>
<keyword evidence="3" id="KW-1185">Reference proteome</keyword>
<keyword evidence="1" id="KW-0732">Signal</keyword>
<dbReference type="AlphaFoldDB" id="A0AAU9DDC0"/>
<name>A0AAU9DDC0_9LACO</name>
<accession>A0AAU9DDC0</accession>
<evidence type="ECO:0008006" key="4">
    <source>
        <dbReference type="Google" id="ProtNLM"/>
    </source>
</evidence>
<dbReference type="RefSeq" id="WP_317635364.1">
    <property type="nucleotide sequence ID" value="NZ_AP026802.1"/>
</dbReference>
<organism evidence="2 3">
    <name type="scientific">Xylocopilactobacillus apicola</name>
    <dbReference type="NCBI Taxonomy" id="2932184"/>
    <lineage>
        <taxon>Bacteria</taxon>
        <taxon>Bacillati</taxon>
        <taxon>Bacillota</taxon>
        <taxon>Bacilli</taxon>
        <taxon>Lactobacillales</taxon>
        <taxon>Lactobacillaceae</taxon>
        <taxon>Xylocopilactobacillus</taxon>
    </lineage>
</organism>
<reference evidence="2 3" key="1">
    <citation type="journal article" date="2023" name="Microbiol. Spectr.">
        <title>Symbiosis of Carpenter Bees with Uncharacterized Lactic Acid Bacteria Showing NAD Auxotrophy.</title>
        <authorList>
            <person name="Kawasaki S."/>
            <person name="Ozawa K."/>
            <person name="Mori T."/>
            <person name="Yamamoto A."/>
            <person name="Ito M."/>
            <person name="Ohkuma M."/>
            <person name="Sakamoto M."/>
            <person name="Matsutani M."/>
        </authorList>
    </citation>
    <scope>NUCLEOTIDE SEQUENCE [LARGE SCALE GENOMIC DNA]</scope>
    <source>
        <strain evidence="2 3">XA3</strain>
    </source>
</reference>
<evidence type="ECO:0000256" key="1">
    <source>
        <dbReference type="SAM" id="SignalP"/>
    </source>
</evidence>
<evidence type="ECO:0000313" key="3">
    <source>
        <dbReference type="Proteomes" id="UP001321861"/>
    </source>
</evidence>
<sequence>MKKSVNLQRFAFGSVLLSAVFSMFSNEALVFAGTNPAGAGLGSNPTGSGRLVGEDEQSKAVNGIVNSGSSYSTDSKGVLEFGAGFLALDSVPDLHFMPTFAGSRNSTLMNNTRGGYVGTDFADGNAYGKLQVSDYRFSGQPYDPATSKPLNGWTLSAQLGYFSPAGGSGAHTDPNYNDSGAAAYGGTAPSTPPTTVGANDWAIFLDNKKAAVDRNTAHSANFRNNVTLSAAPMYQYPKGSDVNYNDTSTLIAGGPQVKIWWTPKSSSTPAAYGGFGRTAAYYDSSTTAALKVGNKATDGNYYAPITWTLMAGSN</sequence>
<feature type="signal peptide" evidence="1">
    <location>
        <begin position="1"/>
        <end position="32"/>
    </location>
</feature>
<dbReference type="EMBL" id="AP026802">
    <property type="protein sequence ID" value="BDR59575.1"/>
    <property type="molecule type" value="Genomic_DNA"/>
</dbReference>
<dbReference type="KEGG" id="xap:XA3_20160"/>
<proteinExistence type="predicted"/>
<dbReference type="Proteomes" id="UP001321861">
    <property type="component" value="Chromosome"/>
</dbReference>
<evidence type="ECO:0000313" key="2">
    <source>
        <dbReference type="EMBL" id="BDR59575.1"/>
    </source>
</evidence>